<dbReference type="Gene3D" id="2.60.40.1180">
    <property type="entry name" value="Golgi alpha-mannosidase II"/>
    <property type="match status" value="1"/>
</dbReference>
<dbReference type="Gene3D" id="2.60.120.260">
    <property type="entry name" value="Galactose-binding domain-like"/>
    <property type="match status" value="1"/>
</dbReference>
<feature type="signal peptide" evidence="3">
    <location>
        <begin position="1"/>
        <end position="21"/>
    </location>
</feature>
<dbReference type="Proteomes" id="UP000597877">
    <property type="component" value="Unassembled WGS sequence"/>
</dbReference>
<dbReference type="InterPro" id="IPR025092">
    <property type="entry name" value="Glyco_hydro_66"/>
</dbReference>
<evidence type="ECO:0000313" key="4">
    <source>
        <dbReference type="EMBL" id="MBC5668130.1"/>
    </source>
</evidence>
<evidence type="ECO:0000256" key="1">
    <source>
        <dbReference type="ARBA" id="ARBA00010837"/>
    </source>
</evidence>
<dbReference type="Gene3D" id="3.20.20.80">
    <property type="entry name" value="Glycosidases"/>
    <property type="match status" value="1"/>
</dbReference>
<comment type="similarity">
    <text evidence="1">Belongs to the glycosyl hydrolase 66 family.</text>
</comment>
<dbReference type="InterPro" id="IPR013783">
    <property type="entry name" value="Ig-like_fold"/>
</dbReference>
<feature type="chain" id="PRO_5046304217" description="Dextranase" evidence="3">
    <location>
        <begin position="22"/>
        <end position="1083"/>
    </location>
</feature>
<dbReference type="InterPro" id="IPR013780">
    <property type="entry name" value="Glyco_hydro_b"/>
</dbReference>
<keyword evidence="5" id="KW-1185">Reference proteome</keyword>
<accession>A0ABR7F5X6</accession>
<dbReference type="Pfam" id="PF13199">
    <property type="entry name" value="Glyco_hydro_66"/>
    <property type="match status" value="1"/>
</dbReference>
<sequence length="1083" mass="121414">MKLRRIIAFVMAIAMTLQVGIYENTTRVDAATSGEAISVFYDTYTDKAMYDPGDTVKITVNVNNKSESKIKSLELQAMHLNKKVGDKIVTDCNIEAKAKSTRILKWTAPDNDFQGYMLEIVAKDENGTVIDEESVGVDVSSDWRKFPRYGYLCDFSENAKTYGKVEQLSKYHINVIEYYDWHHLHHQPLAPKEQLDSGVYQDWAGRNIYVNTIKNYIKSSKSKNMACMAYDMIYAGTDDFVAGDNNEHKNWQVFFKDDNNRGTGAFCYKMGDSPTGNGTLYFMNPLNKDWQNYIFNEYKKVFEYFDFDGWHGDTVGDWGDMVTADGQPLGYTDDGQPIYVIADTYKEFLDAAKAALGDKCISFNPVGAKGIIQANTSAVDALYTEFWPWDTDRNGNTYDTYNSLVTEVENSMKDSNGKSLAVKSYINRNATDGHMNTPAVMLVNAAVFAAGGNRVELGNGNNILHEEYYPHDGVTMTNDLSSRMRNIYDFAVAYENILRDGQTATDNKVSISDYATSTEGESDKIWTYTKKGNGYQMLHLINLLGTDNKWRDEDRTKATPTKVENLKVKYYYSDEVNSLYLASPDKNGGMTESVAFTKGEDSDGKYIEFAVPSLEYWDMLYMSSDEPTQLNERTNLEKSYTFEGEDYYKEKLAEGQADLQPGESFSFTMPENIVKGKYEVSVVSCGNRTKIGVAVGDNDAAYIVRNGNGFGMNQMTTDKLSSTISLSGGEKITISDNPDDGSGYGWVDKIIVKLVKTDEAEYTKTYEYPEGIIYRMEAEDGTLKDVGGNDKPQVVSEENASEGKYVNNIGLNQGSVSMVVPEGVEKGTYDLVLSYSSGTSGQVNIWVNNRCYKMNYTKTNDYWGFVPSVQGIGSIPVKPGDVIKVQDALDSCWIWLDYIYLAEPGTYEKADYERNYSADVKIDGLQISTTVEGYRTVYTLDDPDSEVAKVGMIYGLADYVSEDDLEVGSTNAYVKESKATENGILSSADSSTKYVMTMEFVKNAEFFNVKICERAYAKLNDGTVIYSDALNFSVYDLAENLYRNNKMKNKAAHDYLYDTIISAVNPAYTKIDFNIGNSLVKPE</sequence>
<reference evidence="4 5" key="1">
    <citation type="submission" date="2020-08" db="EMBL/GenBank/DDBJ databases">
        <title>Genome public.</title>
        <authorList>
            <person name="Liu C."/>
            <person name="Sun Q."/>
        </authorList>
    </citation>
    <scope>NUCLEOTIDE SEQUENCE [LARGE SCALE GENOMIC DNA]</scope>
    <source>
        <strain evidence="4 5">BX4</strain>
    </source>
</reference>
<dbReference type="Gene3D" id="2.60.40.10">
    <property type="entry name" value="Immunoglobulins"/>
    <property type="match status" value="1"/>
</dbReference>
<gene>
    <name evidence="4" type="ORF">H8S00_09065</name>
</gene>
<dbReference type="CDD" id="cd14745">
    <property type="entry name" value="GH66"/>
    <property type="match status" value="1"/>
</dbReference>
<keyword evidence="2 3" id="KW-0732">Signal</keyword>
<evidence type="ECO:0000313" key="5">
    <source>
        <dbReference type="Proteomes" id="UP000597877"/>
    </source>
</evidence>
<dbReference type="EMBL" id="JACOOZ010000006">
    <property type="protein sequence ID" value="MBC5668130.1"/>
    <property type="molecule type" value="Genomic_DNA"/>
</dbReference>
<evidence type="ECO:0000256" key="2">
    <source>
        <dbReference type="ARBA" id="ARBA00022729"/>
    </source>
</evidence>
<evidence type="ECO:0000256" key="3">
    <source>
        <dbReference type="SAM" id="SignalP"/>
    </source>
</evidence>
<evidence type="ECO:0008006" key="6">
    <source>
        <dbReference type="Google" id="ProtNLM"/>
    </source>
</evidence>
<name>A0ABR7F5X6_9FIRM</name>
<dbReference type="RefSeq" id="WP_186840442.1">
    <property type="nucleotide sequence ID" value="NZ_JACOOZ010000006.1"/>
</dbReference>
<organism evidence="4 5">
    <name type="scientific">Eubacterium segne</name>
    <dbReference type="NCBI Taxonomy" id="2763045"/>
    <lineage>
        <taxon>Bacteria</taxon>
        <taxon>Bacillati</taxon>
        <taxon>Bacillota</taxon>
        <taxon>Clostridia</taxon>
        <taxon>Eubacteriales</taxon>
        <taxon>Eubacteriaceae</taxon>
        <taxon>Eubacterium</taxon>
    </lineage>
</organism>
<proteinExistence type="inferred from homology"/>
<protein>
    <recommendedName>
        <fullName evidence="6">Dextranase</fullName>
    </recommendedName>
</protein>
<comment type="caution">
    <text evidence="4">The sequence shown here is derived from an EMBL/GenBank/DDBJ whole genome shotgun (WGS) entry which is preliminary data.</text>
</comment>